<reference evidence="1" key="1">
    <citation type="journal article" date="2023" name="Front. Mar. Sci.">
        <title>A new Merluccius polli reference genome to investigate the effects of global change in West African waters.</title>
        <authorList>
            <person name="Mateo J.L."/>
            <person name="Blanco-Fernandez C."/>
            <person name="Garcia-Vazquez E."/>
            <person name="Machado-Schiaffino G."/>
        </authorList>
    </citation>
    <scope>NUCLEOTIDE SEQUENCE</scope>
    <source>
        <strain evidence="1">C29</strain>
        <tissue evidence="1">Fin</tissue>
    </source>
</reference>
<dbReference type="PANTHER" id="PTHR47510:SF3">
    <property type="entry name" value="ENDO_EXONUCLEASE_PHOSPHATASE DOMAIN-CONTAINING PROTEIN"/>
    <property type="match status" value="1"/>
</dbReference>
<accession>A0AA47MSX0</accession>
<evidence type="ECO:0000313" key="2">
    <source>
        <dbReference type="Proteomes" id="UP001174136"/>
    </source>
</evidence>
<dbReference type="Proteomes" id="UP001174136">
    <property type="component" value="Unassembled WGS sequence"/>
</dbReference>
<dbReference type="PANTHER" id="PTHR47510">
    <property type="entry name" value="REVERSE TRANSCRIPTASE DOMAIN-CONTAINING PROTEIN"/>
    <property type="match status" value="1"/>
</dbReference>
<proteinExistence type="predicted"/>
<protein>
    <submittedName>
        <fullName evidence="1">Uncharacterized protein</fullName>
    </submittedName>
</protein>
<name>A0AA47MSX0_MERPO</name>
<dbReference type="EMBL" id="JAOPHQ010002630">
    <property type="protein sequence ID" value="KAK0146078.1"/>
    <property type="molecule type" value="Genomic_DNA"/>
</dbReference>
<comment type="caution">
    <text evidence="1">The sequence shown here is derived from an EMBL/GenBank/DDBJ whole genome shotgun (WGS) entry which is preliminary data.</text>
</comment>
<organism evidence="1 2">
    <name type="scientific">Merluccius polli</name>
    <name type="common">Benguela hake</name>
    <name type="synonym">Merluccius cadenati</name>
    <dbReference type="NCBI Taxonomy" id="89951"/>
    <lineage>
        <taxon>Eukaryota</taxon>
        <taxon>Metazoa</taxon>
        <taxon>Chordata</taxon>
        <taxon>Craniata</taxon>
        <taxon>Vertebrata</taxon>
        <taxon>Euteleostomi</taxon>
        <taxon>Actinopterygii</taxon>
        <taxon>Neopterygii</taxon>
        <taxon>Teleostei</taxon>
        <taxon>Neoteleostei</taxon>
        <taxon>Acanthomorphata</taxon>
        <taxon>Zeiogadaria</taxon>
        <taxon>Gadariae</taxon>
        <taxon>Gadiformes</taxon>
        <taxon>Gadoidei</taxon>
        <taxon>Merlucciidae</taxon>
        <taxon>Merluccius</taxon>
    </lineage>
</organism>
<evidence type="ECO:0000313" key="1">
    <source>
        <dbReference type="EMBL" id="KAK0146078.1"/>
    </source>
</evidence>
<sequence>MTDCITGYISFCVDNVVPAKKVKCFANNKPWITSDLKGLLNKKKKAFRDGDGELLKSVQKELRVRLRENKEAYRRKLESKLQQNNIRDVWHGMKTITGFKVKGKQVEGSQERANELNVFFNRFSTEP</sequence>
<keyword evidence="2" id="KW-1185">Reference proteome</keyword>
<gene>
    <name evidence="1" type="ORF">N1851_014660</name>
</gene>
<dbReference type="AlphaFoldDB" id="A0AA47MSX0"/>